<keyword evidence="4" id="KW-1185">Reference proteome</keyword>
<dbReference type="InterPro" id="IPR036291">
    <property type="entry name" value="NAD(P)-bd_dom_sf"/>
</dbReference>
<dbReference type="InterPro" id="IPR011032">
    <property type="entry name" value="GroES-like_sf"/>
</dbReference>
<keyword evidence="1" id="KW-0560">Oxidoreductase</keyword>
<dbReference type="SUPFAM" id="SSF50129">
    <property type="entry name" value="GroES-like"/>
    <property type="match status" value="1"/>
</dbReference>
<dbReference type="RefSeq" id="XP_041549533.1">
    <property type="nucleotide sequence ID" value="XM_041697785.1"/>
</dbReference>
<gene>
    <name evidence="3" type="ORF">APUU_10167A</name>
</gene>
<dbReference type="InterPro" id="IPR020843">
    <property type="entry name" value="ER"/>
</dbReference>
<dbReference type="CDD" id="cd05288">
    <property type="entry name" value="PGDH"/>
    <property type="match status" value="1"/>
</dbReference>
<dbReference type="EMBL" id="AP024443">
    <property type="protein sequence ID" value="BCS17339.1"/>
    <property type="molecule type" value="Genomic_DNA"/>
</dbReference>
<dbReference type="GO" id="GO:0016628">
    <property type="term" value="F:oxidoreductase activity, acting on the CH-CH group of donors, NAD or NADP as acceptor"/>
    <property type="evidence" value="ECO:0007669"/>
    <property type="project" value="InterPro"/>
</dbReference>
<dbReference type="PANTHER" id="PTHR43205">
    <property type="entry name" value="PROSTAGLANDIN REDUCTASE"/>
    <property type="match status" value="1"/>
</dbReference>
<evidence type="ECO:0000259" key="2">
    <source>
        <dbReference type="SMART" id="SM00829"/>
    </source>
</evidence>
<sequence length="352" mass="38085">MSRPTQTKCWIVSNKPHGTPTISGPDPTFTLTTKSLPSRIGPDQVLVKVLHLSNDPAQRSWINPTYPQERFYIKLIAEGEVMASLGVGEVVESTSSKFKPGDRISGVMGWAEYAVLGDQDLIVHVKPLPNGLGETHYLGAFGLTGLTAYFGLVKTAAVKEGEGVLVSGAAGATGSMVVQLAKRVLGCKYVVGIAGTEEKCRWVESLGADRCVNYKSPSFVQDLQEATKDRIDVYFDNVGGAVLDEALGVLNVHGRVVACGFIAGYNGDHGPPLRNWYNVVTMKLRIEGFVVLEYYNEADKAIEVIGKAVVEGKVQLEEKNETIIKGGLEDVPKVWMRLFEGANTGKLVTTLQ</sequence>
<dbReference type="FunFam" id="3.40.50.720:FF:000121">
    <property type="entry name" value="Prostaglandin reductase 2"/>
    <property type="match status" value="1"/>
</dbReference>
<dbReference type="PANTHER" id="PTHR43205:SF19">
    <property type="entry name" value="ENOYL REDUCTASE (ER) DOMAIN-CONTAINING PROTEIN"/>
    <property type="match status" value="1"/>
</dbReference>
<accession>A0A7R7XAZ0</accession>
<dbReference type="Gene3D" id="3.90.180.10">
    <property type="entry name" value="Medium-chain alcohol dehydrogenases, catalytic domain"/>
    <property type="match status" value="1"/>
</dbReference>
<dbReference type="InterPro" id="IPR045010">
    <property type="entry name" value="MDR_fam"/>
</dbReference>
<proteinExistence type="predicted"/>
<dbReference type="Pfam" id="PF00107">
    <property type="entry name" value="ADH_zinc_N"/>
    <property type="match status" value="1"/>
</dbReference>
<feature type="domain" description="Enoyl reductase (ER)" evidence="2">
    <location>
        <begin position="24"/>
        <end position="316"/>
    </location>
</feature>
<dbReference type="KEGG" id="apuu:APUU_10167A"/>
<organism evidence="3 4">
    <name type="scientific">Aspergillus puulaauensis</name>
    <dbReference type="NCBI Taxonomy" id="1220207"/>
    <lineage>
        <taxon>Eukaryota</taxon>
        <taxon>Fungi</taxon>
        <taxon>Dikarya</taxon>
        <taxon>Ascomycota</taxon>
        <taxon>Pezizomycotina</taxon>
        <taxon>Eurotiomycetes</taxon>
        <taxon>Eurotiomycetidae</taxon>
        <taxon>Eurotiales</taxon>
        <taxon>Aspergillaceae</taxon>
        <taxon>Aspergillus</taxon>
    </lineage>
</organism>
<protein>
    <recommendedName>
        <fullName evidence="2">Enoyl reductase (ER) domain-containing protein</fullName>
    </recommendedName>
</protein>
<dbReference type="Proteomes" id="UP000654913">
    <property type="component" value="Chromosome 1"/>
</dbReference>
<name>A0A7R7XAZ0_9EURO</name>
<dbReference type="SMART" id="SM00829">
    <property type="entry name" value="PKS_ER"/>
    <property type="match status" value="1"/>
</dbReference>
<dbReference type="Gene3D" id="3.40.50.720">
    <property type="entry name" value="NAD(P)-binding Rossmann-like Domain"/>
    <property type="match status" value="1"/>
</dbReference>
<dbReference type="InterPro" id="IPR013149">
    <property type="entry name" value="ADH-like_C"/>
</dbReference>
<reference evidence="3" key="1">
    <citation type="submission" date="2021-01" db="EMBL/GenBank/DDBJ databases">
        <authorList>
            <consortium name="Aspergillus puulaauensis MK2 genome sequencing consortium"/>
            <person name="Kazuki M."/>
            <person name="Futagami T."/>
        </authorList>
    </citation>
    <scope>NUCLEOTIDE SEQUENCE</scope>
    <source>
        <strain evidence="3">MK2</strain>
    </source>
</reference>
<evidence type="ECO:0000313" key="4">
    <source>
        <dbReference type="Proteomes" id="UP000654913"/>
    </source>
</evidence>
<dbReference type="OrthoDB" id="809632at2759"/>
<dbReference type="GeneID" id="64967344"/>
<evidence type="ECO:0000313" key="3">
    <source>
        <dbReference type="EMBL" id="BCS17339.1"/>
    </source>
</evidence>
<dbReference type="SUPFAM" id="SSF51735">
    <property type="entry name" value="NAD(P)-binding Rossmann-fold domains"/>
    <property type="match status" value="1"/>
</dbReference>
<dbReference type="AlphaFoldDB" id="A0A7R7XAZ0"/>
<dbReference type="InterPro" id="IPR041694">
    <property type="entry name" value="ADH_N_2"/>
</dbReference>
<reference evidence="3" key="2">
    <citation type="submission" date="2021-02" db="EMBL/GenBank/DDBJ databases">
        <title>Aspergillus puulaauensis MK2 genome sequence.</title>
        <authorList>
            <person name="Futagami T."/>
            <person name="Mori K."/>
            <person name="Kadooka C."/>
            <person name="Tanaka T."/>
        </authorList>
    </citation>
    <scope>NUCLEOTIDE SEQUENCE</scope>
    <source>
        <strain evidence="3">MK2</strain>
    </source>
</reference>
<dbReference type="Pfam" id="PF16884">
    <property type="entry name" value="ADH_N_2"/>
    <property type="match status" value="1"/>
</dbReference>
<evidence type="ECO:0000256" key="1">
    <source>
        <dbReference type="ARBA" id="ARBA00023002"/>
    </source>
</evidence>